<name>A0A510JXQ5_9FUSO</name>
<dbReference type="EMBL" id="AP019831">
    <property type="protein sequence ID" value="BBM44036.1"/>
    <property type="molecule type" value="Genomic_DNA"/>
</dbReference>
<evidence type="ECO:0000313" key="4">
    <source>
        <dbReference type="Proteomes" id="UP000422644"/>
    </source>
</evidence>
<evidence type="ECO:0000313" key="1">
    <source>
        <dbReference type="EMBL" id="BBM44036.1"/>
    </source>
</evidence>
<accession>A0A510JXQ5</accession>
<sequence>MKKLILVGFLAFGALGFSRFVNECQVISKSKGRATCESLESGKTFQFTSGKLSSISKGSIYKIYFEGNGYRGLRLTKATLIASEDDPDEAY</sequence>
<dbReference type="Proteomes" id="UP000422644">
    <property type="component" value="Chromosome"/>
</dbReference>
<keyword evidence="4" id="KW-1185">Reference proteome</keyword>
<gene>
    <name evidence="1" type="ORF">JMUB3870_0126</name>
    <name evidence="2" type="ORF">JMUB3935_0143</name>
</gene>
<proteinExistence type="predicted"/>
<dbReference type="OrthoDB" id="82398at2"/>
<protein>
    <submittedName>
        <fullName evidence="1">Uncharacterized protein</fullName>
    </submittedName>
</protein>
<reference evidence="1 4" key="1">
    <citation type="submission" date="2019-07" db="EMBL/GenBank/DDBJ databases">
        <title>Complete Genome Sequence of Leptotrichia trevisanii Strain JMUB3870.</title>
        <authorList>
            <person name="Watanabe S."/>
            <person name="Cui L."/>
        </authorList>
    </citation>
    <scope>NUCLEOTIDE SEQUENCE [LARGE SCALE GENOMIC DNA]</scope>
    <source>
        <strain evidence="1 4">JMUB3870</strain>
    </source>
</reference>
<dbReference type="RefSeq" id="WP_026749584.1">
    <property type="nucleotide sequence ID" value="NZ_AP019831.1"/>
</dbReference>
<evidence type="ECO:0000313" key="2">
    <source>
        <dbReference type="EMBL" id="BBM51193.1"/>
    </source>
</evidence>
<evidence type="ECO:0000313" key="3">
    <source>
        <dbReference type="Proteomes" id="UP000321378"/>
    </source>
</evidence>
<dbReference type="Proteomes" id="UP000321378">
    <property type="component" value="Chromosome"/>
</dbReference>
<dbReference type="EMBL" id="AP019840">
    <property type="protein sequence ID" value="BBM51193.1"/>
    <property type="molecule type" value="Genomic_DNA"/>
</dbReference>
<reference evidence="2 3" key="2">
    <citation type="submission" date="2019-07" db="EMBL/GenBank/DDBJ databases">
        <title>Complete Genome Sequence of Leptotrichia trevisanii Strain JMUB3935.</title>
        <authorList>
            <person name="Watanabe S."/>
            <person name="Cui L."/>
        </authorList>
    </citation>
    <scope>NUCLEOTIDE SEQUENCE [LARGE SCALE GENOMIC DNA]</scope>
    <source>
        <strain evidence="2 3">JMUB3935</strain>
    </source>
</reference>
<organism evidence="1 4">
    <name type="scientific">Leptotrichia trevisanii</name>
    <dbReference type="NCBI Taxonomy" id="109328"/>
    <lineage>
        <taxon>Bacteria</taxon>
        <taxon>Fusobacteriati</taxon>
        <taxon>Fusobacteriota</taxon>
        <taxon>Fusobacteriia</taxon>
        <taxon>Fusobacteriales</taxon>
        <taxon>Leptotrichiaceae</taxon>
        <taxon>Leptotrichia</taxon>
    </lineage>
</organism>
<dbReference type="AlphaFoldDB" id="A0A510JXQ5"/>